<organism evidence="1 2">
    <name type="scientific">Vespula maculifrons</name>
    <name type="common">Eastern yellow jacket</name>
    <name type="synonym">Wasp</name>
    <dbReference type="NCBI Taxonomy" id="7453"/>
    <lineage>
        <taxon>Eukaryota</taxon>
        <taxon>Metazoa</taxon>
        <taxon>Ecdysozoa</taxon>
        <taxon>Arthropoda</taxon>
        <taxon>Hexapoda</taxon>
        <taxon>Insecta</taxon>
        <taxon>Pterygota</taxon>
        <taxon>Neoptera</taxon>
        <taxon>Endopterygota</taxon>
        <taxon>Hymenoptera</taxon>
        <taxon>Apocrita</taxon>
        <taxon>Aculeata</taxon>
        <taxon>Vespoidea</taxon>
        <taxon>Vespidae</taxon>
        <taxon>Vespinae</taxon>
        <taxon>Vespula</taxon>
    </lineage>
</organism>
<proteinExistence type="predicted"/>
<accession>A0ABD2CCM2</accession>
<keyword evidence="2" id="KW-1185">Reference proteome</keyword>
<name>A0ABD2CCM2_VESMC</name>
<dbReference type="AlphaFoldDB" id="A0ABD2CCM2"/>
<evidence type="ECO:0000313" key="1">
    <source>
        <dbReference type="EMBL" id="KAL2742797.1"/>
    </source>
</evidence>
<protein>
    <submittedName>
        <fullName evidence="1">Uncharacterized protein</fullName>
    </submittedName>
</protein>
<dbReference type="EMBL" id="JAYRBN010000056">
    <property type="protein sequence ID" value="KAL2742797.1"/>
    <property type="molecule type" value="Genomic_DNA"/>
</dbReference>
<sequence length="95" mass="11373">MARFSVPPLLASCDPDTNLDLWRKFPRAPEFNFSNRRESRTYLEVARFSVPLFLASCDPDTNLDLWRKFPRAPEFDFSNKRVELTWRWHDSAFFI</sequence>
<gene>
    <name evidence="1" type="ORF">V1477_008286</name>
</gene>
<evidence type="ECO:0000313" key="2">
    <source>
        <dbReference type="Proteomes" id="UP001607303"/>
    </source>
</evidence>
<reference evidence="1 2" key="1">
    <citation type="journal article" date="2024" name="Ann. Entomol. Soc. Am.">
        <title>Genomic analyses of the southern and eastern yellowjacket wasps (Hymenoptera: Vespidae) reveal evolutionary signatures of social life.</title>
        <authorList>
            <person name="Catto M.A."/>
            <person name="Caine P.B."/>
            <person name="Orr S.E."/>
            <person name="Hunt B.G."/>
            <person name="Goodisman M.A.D."/>
        </authorList>
    </citation>
    <scope>NUCLEOTIDE SEQUENCE [LARGE SCALE GENOMIC DNA]</scope>
    <source>
        <strain evidence="1">232</strain>
        <tissue evidence="1">Head and thorax</tissue>
    </source>
</reference>
<dbReference type="Proteomes" id="UP001607303">
    <property type="component" value="Unassembled WGS sequence"/>
</dbReference>
<comment type="caution">
    <text evidence="1">The sequence shown here is derived from an EMBL/GenBank/DDBJ whole genome shotgun (WGS) entry which is preliminary data.</text>
</comment>